<protein>
    <submittedName>
        <fullName evidence="5">ABC transporter ATP-binding protein</fullName>
    </submittedName>
</protein>
<dbReference type="SUPFAM" id="SSF52540">
    <property type="entry name" value="P-loop containing nucleoside triphosphate hydrolases"/>
    <property type="match status" value="1"/>
</dbReference>
<dbReference type="EMBL" id="JACOFW010000001">
    <property type="protein sequence ID" value="MBC3806040.1"/>
    <property type="molecule type" value="Genomic_DNA"/>
</dbReference>
<dbReference type="Gene3D" id="3.40.50.300">
    <property type="entry name" value="P-loop containing nucleotide triphosphate hydrolases"/>
    <property type="match status" value="1"/>
</dbReference>
<organism evidence="5 6">
    <name type="scientific">Undibacterium seohonense</name>
    <dbReference type="NCBI Taxonomy" id="1344950"/>
    <lineage>
        <taxon>Bacteria</taxon>
        <taxon>Pseudomonadati</taxon>
        <taxon>Pseudomonadota</taxon>
        <taxon>Betaproteobacteria</taxon>
        <taxon>Burkholderiales</taxon>
        <taxon>Oxalobacteraceae</taxon>
        <taxon>Undibacterium</taxon>
    </lineage>
</organism>
<dbReference type="Pfam" id="PF00005">
    <property type="entry name" value="ABC_tran"/>
    <property type="match status" value="1"/>
</dbReference>
<dbReference type="CDD" id="cd03219">
    <property type="entry name" value="ABC_Mj1267_LivG_branched"/>
    <property type="match status" value="1"/>
</dbReference>
<dbReference type="InterPro" id="IPR051120">
    <property type="entry name" value="ABC_AA/LPS_Transport"/>
</dbReference>
<accession>A0ABR6WZN2</accession>
<dbReference type="PANTHER" id="PTHR45772:SF9">
    <property type="entry name" value="CONSERVED COMPONENT OF ABC TRANSPORTER FOR NATURAL AMINO ACIDS"/>
    <property type="match status" value="1"/>
</dbReference>
<dbReference type="InterPro" id="IPR027417">
    <property type="entry name" value="P-loop_NTPase"/>
</dbReference>
<gene>
    <name evidence="5" type="ORF">H8K52_01625</name>
</gene>
<keyword evidence="1" id="KW-0813">Transport</keyword>
<feature type="domain" description="ABC transporter" evidence="4">
    <location>
        <begin position="4"/>
        <end position="245"/>
    </location>
</feature>
<sequence>MSVLQLHQVKLRIGDTDILRGVDLELKAGEVLALIGPNGAGKSSLFDVISGRQSGNSGQIFLQGTQINGLTTHKIARLGLSRSFQTSQLFLGMSVFAHLCCAAMARYGSPYLFWRRLKAQQQVIIAAESMLDLIGLRDRQDVVAGVLPYAEQRRLEIGMSLIGEGSCILLDEPTAGMSRTEAKEMIALLKQISLGKSLLIVEHDLQVVFALADRIAVMVQGEIIACDTPENIRANALVQAAYLSEKAFQAPATILATSEGA</sequence>
<comment type="caution">
    <text evidence="5">The sequence shown here is derived from an EMBL/GenBank/DDBJ whole genome shotgun (WGS) entry which is preliminary data.</text>
</comment>
<dbReference type="InterPro" id="IPR003439">
    <property type="entry name" value="ABC_transporter-like_ATP-bd"/>
</dbReference>
<evidence type="ECO:0000256" key="1">
    <source>
        <dbReference type="ARBA" id="ARBA00022448"/>
    </source>
</evidence>
<evidence type="ECO:0000313" key="6">
    <source>
        <dbReference type="Proteomes" id="UP000648257"/>
    </source>
</evidence>
<keyword evidence="6" id="KW-1185">Reference proteome</keyword>
<dbReference type="RefSeq" id="WP_186920756.1">
    <property type="nucleotide sequence ID" value="NZ_JACOFW010000001.1"/>
</dbReference>
<dbReference type="GO" id="GO:0005524">
    <property type="term" value="F:ATP binding"/>
    <property type="evidence" value="ECO:0007669"/>
    <property type="project" value="UniProtKB-KW"/>
</dbReference>
<reference evidence="5 6" key="1">
    <citation type="submission" date="2020-08" db="EMBL/GenBank/DDBJ databases">
        <title>Novel species isolated from subtropical streams in China.</title>
        <authorList>
            <person name="Lu H."/>
        </authorList>
    </citation>
    <scope>NUCLEOTIDE SEQUENCE [LARGE SCALE GENOMIC DNA]</scope>
    <source>
        <strain evidence="5 6">KACC 16656</strain>
    </source>
</reference>
<keyword evidence="2" id="KW-0547">Nucleotide-binding</keyword>
<evidence type="ECO:0000259" key="4">
    <source>
        <dbReference type="PROSITE" id="PS50893"/>
    </source>
</evidence>
<dbReference type="Proteomes" id="UP000648257">
    <property type="component" value="Unassembled WGS sequence"/>
</dbReference>
<evidence type="ECO:0000256" key="3">
    <source>
        <dbReference type="ARBA" id="ARBA00022840"/>
    </source>
</evidence>
<dbReference type="PANTHER" id="PTHR45772">
    <property type="entry name" value="CONSERVED COMPONENT OF ABC TRANSPORTER FOR NATURAL AMINO ACIDS-RELATED"/>
    <property type="match status" value="1"/>
</dbReference>
<name>A0ABR6WZN2_9BURK</name>
<evidence type="ECO:0000313" key="5">
    <source>
        <dbReference type="EMBL" id="MBC3806040.1"/>
    </source>
</evidence>
<dbReference type="PROSITE" id="PS50893">
    <property type="entry name" value="ABC_TRANSPORTER_2"/>
    <property type="match status" value="1"/>
</dbReference>
<evidence type="ECO:0000256" key="2">
    <source>
        <dbReference type="ARBA" id="ARBA00022741"/>
    </source>
</evidence>
<keyword evidence="3 5" id="KW-0067">ATP-binding</keyword>
<proteinExistence type="predicted"/>